<evidence type="ECO:0000259" key="2">
    <source>
        <dbReference type="Pfam" id="PF04773"/>
    </source>
</evidence>
<feature type="domain" description="Protein FecR C-terminal" evidence="3">
    <location>
        <begin position="335"/>
        <end position="403"/>
    </location>
</feature>
<dbReference type="PANTHER" id="PTHR30273">
    <property type="entry name" value="PERIPLASMIC SIGNAL SENSOR AND SIGMA FACTOR ACTIVATOR FECR-RELATED"/>
    <property type="match status" value="1"/>
</dbReference>
<reference evidence="4 5" key="1">
    <citation type="submission" date="2018-10" db="EMBL/GenBank/DDBJ databases">
        <title>Genomic Encyclopedia of Archaeal and Bacterial Type Strains, Phase II (KMG-II): from individual species to whole genera.</title>
        <authorList>
            <person name="Goeker M."/>
        </authorList>
    </citation>
    <scope>NUCLEOTIDE SEQUENCE [LARGE SCALE GENOMIC DNA]</scope>
    <source>
        <strain evidence="4 5">DSM 18602</strain>
    </source>
</reference>
<feature type="transmembrane region" description="Helical" evidence="1">
    <location>
        <begin position="97"/>
        <end position="116"/>
    </location>
</feature>
<comment type="caution">
    <text evidence="4">The sequence shown here is derived from an EMBL/GenBank/DDBJ whole genome shotgun (WGS) entry which is preliminary data.</text>
</comment>
<dbReference type="Gene3D" id="3.55.50.30">
    <property type="match status" value="1"/>
</dbReference>
<sequence>MLFYRSWVSEKHSIENKSQLLYHFMTKEEYLLLCEKYLSGNASTEDEELLLSHRDDFNIQDFHNHDEIEDQQLIKQRIFDRIESTRNNNIKKMFPKYRWAVAASVFILFATGLFLFKNTGTQTHTVASVPQKVKPILPGGNKAILTLADGSTIDLNAATNGIIARNGKAAITKKQNGQLIYSQNPTANVVDSKTAYNTVSTPRGGQYEVVLPDGTQVWLNAASSLKYPTQFKGIERHVVLNGEAYFEVAKNKNMPFTIEANNVNIKVLGTHFNVMAYNDETIVKTTLLEGSVLLSNSTNNALLVPGQQANVENSGGKFLVNYVNTDDAVSWKNGYFTFRRENMISIMKKVARWYDVDVTYQNDVSRVSFGGTVSRAKNIEELLNKIELTGSVHFKIEGRRVIVKL</sequence>
<evidence type="ECO:0000259" key="3">
    <source>
        <dbReference type="Pfam" id="PF16344"/>
    </source>
</evidence>
<keyword evidence="1" id="KW-0472">Membrane</keyword>
<evidence type="ECO:0000313" key="5">
    <source>
        <dbReference type="Proteomes" id="UP000268007"/>
    </source>
</evidence>
<organism evidence="4 5">
    <name type="scientific">Mucilaginibacter gracilis</name>
    <dbReference type="NCBI Taxonomy" id="423350"/>
    <lineage>
        <taxon>Bacteria</taxon>
        <taxon>Pseudomonadati</taxon>
        <taxon>Bacteroidota</taxon>
        <taxon>Sphingobacteriia</taxon>
        <taxon>Sphingobacteriales</taxon>
        <taxon>Sphingobacteriaceae</taxon>
        <taxon>Mucilaginibacter</taxon>
    </lineage>
</organism>
<name>A0A495J7L7_9SPHI</name>
<dbReference type="GO" id="GO:0016989">
    <property type="term" value="F:sigma factor antagonist activity"/>
    <property type="evidence" value="ECO:0007669"/>
    <property type="project" value="TreeGrafter"/>
</dbReference>
<dbReference type="Pfam" id="PF16344">
    <property type="entry name" value="FecR_C"/>
    <property type="match status" value="1"/>
</dbReference>
<feature type="domain" description="FecR protein" evidence="2">
    <location>
        <begin position="198"/>
        <end position="292"/>
    </location>
</feature>
<dbReference type="EMBL" id="RBKU01000001">
    <property type="protein sequence ID" value="RKR84592.1"/>
    <property type="molecule type" value="Genomic_DNA"/>
</dbReference>
<gene>
    <name evidence="4" type="ORF">BDD43_4838</name>
</gene>
<protein>
    <submittedName>
        <fullName evidence="4">FecR family protein</fullName>
    </submittedName>
</protein>
<keyword evidence="1" id="KW-0812">Transmembrane</keyword>
<dbReference type="InterPro" id="IPR006860">
    <property type="entry name" value="FecR"/>
</dbReference>
<dbReference type="PANTHER" id="PTHR30273:SF2">
    <property type="entry name" value="PROTEIN FECR"/>
    <property type="match status" value="1"/>
</dbReference>
<dbReference type="FunFam" id="2.60.120.1440:FF:000001">
    <property type="entry name" value="Putative anti-sigma factor"/>
    <property type="match status" value="1"/>
</dbReference>
<dbReference type="Gene3D" id="2.60.120.1440">
    <property type="match status" value="1"/>
</dbReference>
<dbReference type="Pfam" id="PF04773">
    <property type="entry name" value="FecR"/>
    <property type="match status" value="1"/>
</dbReference>
<dbReference type="InterPro" id="IPR032508">
    <property type="entry name" value="FecR_C"/>
</dbReference>
<keyword evidence="1" id="KW-1133">Transmembrane helix</keyword>
<dbReference type="Proteomes" id="UP000268007">
    <property type="component" value="Unassembled WGS sequence"/>
</dbReference>
<keyword evidence="5" id="KW-1185">Reference proteome</keyword>
<dbReference type="InterPro" id="IPR012373">
    <property type="entry name" value="Ferrdict_sens_TM"/>
</dbReference>
<evidence type="ECO:0000313" key="4">
    <source>
        <dbReference type="EMBL" id="RKR84592.1"/>
    </source>
</evidence>
<proteinExistence type="predicted"/>
<accession>A0A495J7L7</accession>
<evidence type="ECO:0000256" key="1">
    <source>
        <dbReference type="SAM" id="Phobius"/>
    </source>
</evidence>
<dbReference type="AlphaFoldDB" id="A0A495J7L7"/>